<proteinExistence type="predicted"/>
<reference evidence="3 4" key="1">
    <citation type="submission" date="2023-07" db="EMBL/GenBank/DDBJ databases">
        <title>Comparative genomics of wheat-associated soil bacteria to identify genetic determinants of phenazine resistance.</title>
        <authorList>
            <person name="Mouncey N."/>
        </authorList>
    </citation>
    <scope>NUCLEOTIDE SEQUENCE [LARGE SCALE GENOMIC DNA]</scope>
    <source>
        <strain evidence="3 4">W2I16</strain>
    </source>
</reference>
<dbReference type="Gene3D" id="1.10.260.40">
    <property type="entry name" value="lambda repressor-like DNA-binding domains"/>
    <property type="match status" value="1"/>
</dbReference>
<feature type="region of interest" description="Disordered" evidence="1">
    <location>
        <begin position="1"/>
        <end position="23"/>
    </location>
</feature>
<dbReference type="InterPro" id="IPR010982">
    <property type="entry name" value="Lambda_DNA-bd_dom_sf"/>
</dbReference>
<evidence type="ECO:0000256" key="1">
    <source>
        <dbReference type="SAM" id="MobiDB-lite"/>
    </source>
</evidence>
<accession>A0ABU0RKA6</accession>
<dbReference type="SUPFAM" id="SSF47413">
    <property type="entry name" value="lambda repressor-like DNA-binding domains"/>
    <property type="match status" value="1"/>
</dbReference>
<dbReference type="InterPro" id="IPR043917">
    <property type="entry name" value="DUF5753"/>
</dbReference>
<comment type="caution">
    <text evidence="3">The sequence shown here is derived from an EMBL/GenBank/DDBJ whole genome shotgun (WGS) entry which is preliminary data.</text>
</comment>
<evidence type="ECO:0000313" key="3">
    <source>
        <dbReference type="EMBL" id="MDQ0932421.1"/>
    </source>
</evidence>
<evidence type="ECO:0000313" key="4">
    <source>
        <dbReference type="Proteomes" id="UP001223072"/>
    </source>
</evidence>
<dbReference type="InterPro" id="IPR001387">
    <property type="entry name" value="Cro/C1-type_HTH"/>
</dbReference>
<dbReference type="Pfam" id="PF13560">
    <property type="entry name" value="HTH_31"/>
    <property type="match status" value="1"/>
</dbReference>
<feature type="compositionally biased region" description="Basic and acidic residues" evidence="1">
    <location>
        <begin position="1"/>
        <end position="14"/>
    </location>
</feature>
<organism evidence="3 4">
    <name type="scientific">Streptomyces turgidiscabies</name>
    <dbReference type="NCBI Taxonomy" id="85558"/>
    <lineage>
        <taxon>Bacteria</taxon>
        <taxon>Bacillati</taxon>
        <taxon>Actinomycetota</taxon>
        <taxon>Actinomycetes</taxon>
        <taxon>Kitasatosporales</taxon>
        <taxon>Streptomycetaceae</taxon>
        <taxon>Streptomyces</taxon>
    </lineage>
</organism>
<dbReference type="RefSeq" id="WP_307626391.1">
    <property type="nucleotide sequence ID" value="NZ_JAUSZS010000003.1"/>
</dbReference>
<gene>
    <name evidence="3" type="ORF">QFZ49_002351</name>
</gene>
<evidence type="ECO:0000259" key="2">
    <source>
        <dbReference type="SMART" id="SM00530"/>
    </source>
</evidence>
<dbReference type="EMBL" id="JAUSZS010000003">
    <property type="protein sequence ID" value="MDQ0932421.1"/>
    <property type="molecule type" value="Genomic_DNA"/>
</dbReference>
<protein>
    <submittedName>
        <fullName evidence="3">Transcriptional regulator with XRE-family HTH domain</fullName>
    </submittedName>
</protein>
<keyword evidence="4" id="KW-1185">Reference proteome</keyword>
<dbReference type="CDD" id="cd00093">
    <property type="entry name" value="HTH_XRE"/>
    <property type="match status" value="1"/>
</dbReference>
<dbReference type="Pfam" id="PF19054">
    <property type="entry name" value="DUF5753"/>
    <property type="match status" value="1"/>
</dbReference>
<name>A0ABU0RKA6_9ACTN</name>
<feature type="domain" description="HTH cro/C1-type" evidence="2">
    <location>
        <begin position="38"/>
        <end position="93"/>
    </location>
</feature>
<dbReference type="Proteomes" id="UP001223072">
    <property type="component" value="Unassembled WGS sequence"/>
</dbReference>
<dbReference type="SMART" id="SM00530">
    <property type="entry name" value="HTH_XRE"/>
    <property type="match status" value="1"/>
</dbReference>
<sequence>MSVDNDAGHLKTEADEPGWEVDPDDEWGVAVVETVGRQLKLRREAVGMRAADFGRALGYGEDMVYKIEGGKRIPRPEYMDKADELLGADGLLSAMNEDLEKVRYPKKVRAIANMEAKAVELQLYDPLNIHGLLQTPEYARALLMMRRPAYTASEVERFFAARVARKSVFERDPVPELGFVVEEWTLRRPLGGRAVLRRQLEHLVKAGQLRSIELQVMPMNREEHAGLAGGIEVLKFADGTAVGRSPAVANGRPVSDAKQLRILELRYGIIRGQALTPRESTAFIEQLLGET</sequence>